<dbReference type="AlphaFoldDB" id="A0A6A5ZI92"/>
<dbReference type="OrthoDB" id="5428040at2759"/>
<proteinExistence type="predicted"/>
<name>A0A6A5ZI92_9PLEO</name>
<evidence type="ECO:0000256" key="1">
    <source>
        <dbReference type="SAM" id="Phobius"/>
    </source>
</evidence>
<evidence type="ECO:0000313" key="2">
    <source>
        <dbReference type="EMBL" id="KAF2118061.1"/>
    </source>
</evidence>
<accession>A0A6A5ZI92</accession>
<keyword evidence="1" id="KW-1133">Transmembrane helix</keyword>
<dbReference type="EMBL" id="ML977318">
    <property type="protein sequence ID" value="KAF2118061.1"/>
    <property type="molecule type" value="Genomic_DNA"/>
</dbReference>
<gene>
    <name evidence="2" type="ORF">BDV96DRAFT_644393</name>
</gene>
<feature type="transmembrane region" description="Helical" evidence="1">
    <location>
        <begin position="49"/>
        <end position="73"/>
    </location>
</feature>
<organism evidence="2 3">
    <name type="scientific">Lophiotrema nucula</name>
    <dbReference type="NCBI Taxonomy" id="690887"/>
    <lineage>
        <taxon>Eukaryota</taxon>
        <taxon>Fungi</taxon>
        <taxon>Dikarya</taxon>
        <taxon>Ascomycota</taxon>
        <taxon>Pezizomycotina</taxon>
        <taxon>Dothideomycetes</taxon>
        <taxon>Pleosporomycetidae</taxon>
        <taxon>Pleosporales</taxon>
        <taxon>Lophiotremataceae</taxon>
        <taxon>Lophiotrema</taxon>
    </lineage>
</organism>
<protein>
    <submittedName>
        <fullName evidence="2">Uncharacterized protein</fullName>
    </submittedName>
</protein>
<feature type="transmembrane region" description="Helical" evidence="1">
    <location>
        <begin position="93"/>
        <end position="121"/>
    </location>
</feature>
<keyword evidence="3" id="KW-1185">Reference proteome</keyword>
<keyword evidence="1" id="KW-0472">Membrane</keyword>
<reference evidence="2" key="1">
    <citation type="journal article" date="2020" name="Stud. Mycol.">
        <title>101 Dothideomycetes genomes: a test case for predicting lifestyles and emergence of pathogens.</title>
        <authorList>
            <person name="Haridas S."/>
            <person name="Albert R."/>
            <person name="Binder M."/>
            <person name="Bloem J."/>
            <person name="Labutti K."/>
            <person name="Salamov A."/>
            <person name="Andreopoulos B."/>
            <person name="Baker S."/>
            <person name="Barry K."/>
            <person name="Bills G."/>
            <person name="Bluhm B."/>
            <person name="Cannon C."/>
            <person name="Castanera R."/>
            <person name="Culley D."/>
            <person name="Daum C."/>
            <person name="Ezra D."/>
            <person name="Gonzalez J."/>
            <person name="Henrissat B."/>
            <person name="Kuo A."/>
            <person name="Liang C."/>
            <person name="Lipzen A."/>
            <person name="Lutzoni F."/>
            <person name="Magnuson J."/>
            <person name="Mondo S."/>
            <person name="Nolan M."/>
            <person name="Ohm R."/>
            <person name="Pangilinan J."/>
            <person name="Park H.-J."/>
            <person name="Ramirez L."/>
            <person name="Alfaro M."/>
            <person name="Sun H."/>
            <person name="Tritt A."/>
            <person name="Yoshinaga Y."/>
            <person name="Zwiers L.-H."/>
            <person name="Turgeon B."/>
            <person name="Goodwin S."/>
            <person name="Spatafora J."/>
            <person name="Crous P."/>
            <person name="Grigoriev I."/>
        </authorList>
    </citation>
    <scope>NUCLEOTIDE SEQUENCE</scope>
    <source>
        <strain evidence="2">CBS 627.86</strain>
    </source>
</reference>
<keyword evidence="1" id="KW-0812">Transmembrane</keyword>
<sequence>MKISEIVKELGSILEEEVKKKVDLRYARENEGYRKTTKTLALRRRITTYMIFIIIGSTLSLLVAISILGFIWFGGQSNPTWKKFVDPAHFTTVVTLTTLTLRISVSLQAGIATSMFAALVLEGPGIRLADAPELSIMRVTNSGPHTFLWLYLRQPKSIRHFVLLISLVLSSFAIQFSSTLLLHDFGSTTGTASNFAKTRVGLLYPSGTLPSFRNVAEPMEFDFRSHVRSVNNFWSAAPTSFPTFGQDAPGSVTGPSSGDTGHDIPYTFDARVYCTQPALSKLHVCGTENNKALCGTVSPVNTTSGLVSNLNDVAFECPLARTAPLDSEAQPVWSLCGLNASAGGLISFLDPTNNATLAHHWDETFPPGNWVASKDNLSWPVDLGNAYLILSITDSFDLSSNFSLAPNVSFLWTDTYILDGNSTKEPSKFRTSICYDALPRDDSYYHISRFNVSMERSKSDFRTEPEPSWSSSRNTYDTAKQRGQFDNSANRPMLVLSPYEIENTLSEMKSSWSIPEDHDIHSVAYQRGTSKIWFNETSFPWMLPKILPERHTSLFATMCSPCSTHLLDGQLAVDVFQASLFEAFIDRAQTDPRYLPLALQSQLTTLLRIAYYSWMPYFDEEELTTTVFTNTIPSQVGYIGSCAVVGIITTHIASCMIIGAMFLRKSQYSLLGNAWSAFAQVAGAEEAQTILEDVYLSTDAEVASMVKERGHIKKRFKVTDTGADTGATTVAEESRKVALAQCEKSPWVIEYARPKR</sequence>
<evidence type="ECO:0000313" key="3">
    <source>
        <dbReference type="Proteomes" id="UP000799770"/>
    </source>
</evidence>
<feature type="transmembrane region" description="Helical" evidence="1">
    <location>
        <begin position="161"/>
        <end position="182"/>
    </location>
</feature>
<feature type="transmembrane region" description="Helical" evidence="1">
    <location>
        <begin position="638"/>
        <end position="663"/>
    </location>
</feature>
<dbReference type="Proteomes" id="UP000799770">
    <property type="component" value="Unassembled WGS sequence"/>
</dbReference>